<proteinExistence type="predicted"/>
<evidence type="ECO:0000313" key="1">
    <source>
        <dbReference type="Proteomes" id="UP000790787"/>
    </source>
</evidence>
<sequence length="132" mass="15396">MMRFGKEGKLSPLYIDPSEVLERVGEVAYRLALLLGLSGVHPVFHVSILQKYCEDQSYILDFILVQLDKNLAYEEEPVAILDRQVWKLRSNDIALVKVQWRGQPVDEATWEAELDMKSRYPHLFDIPCMIRF</sequence>
<evidence type="ECO:0000313" key="2">
    <source>
        <dbReference type="RefSeq" id="XP_075086201.1"/>
    </source>
</evidence>
<protein>
    <submittedName>
        <fullName evidence="2">Uncharacterized protein LOC142168924</fullName>
    </submittedName>
</protein>
<reference evidence="2" key="2">
    <citation type="submission" date="2025-08" db="UniProtKB">
        <authorList>
            <consortium name="RefSeq"/>
        </authorList>
    </citation>
    <scope>IDENTIFICATION</scope>
    <source>
        <tissue evidence="2">Leaf</tissue>
    </source>
</reference>
<keyword evidence="1" id="KW-1185">Reference proteome</keyword>
<accession>A0AC58SMJ8</accession>
<organism evidence="1 2">
    <name type="scientific">Nicotiana tabacum</name>
    <name type="common">Common tobacco</name>
    <dbReference type="NCBI Taxonomy" id="4097"/>
    <lineage>
        <taxon>Eukaryota</taxon>
        <taxon>Viridiplantae</taxon>
        <taxon>Streptophyta</taxon>
        <taxon>Embryophyta</taxon>
        <taxon>Tracheophyta</taxon>
        <taxon>Spermatophyta</taxon>
        <taxon>Magnoliopsida</taxon>
        <taxon>eudicotyledons</taxon>
        <taxon>Gunneridae</taxon>
        <taxon>Pentapetalae</taxon>
        <taxon>asterids</taxon>
        <taxon>lamiids</taxon>
        <taxon>Solanales</taxon>
        <taxon>Solanaceae</taxon>
        <taxon>Nicotianoideae</taxon>
        <taxon>Nicotianeae</taxon>
        <taxon>Nicotiana</taxon>
    </lineage>
</organism>
<gene>
    <name evidence="2" type="primary">LOC142168924</name>
</gene>
<reference evidence="1" key="1">
    <citation type="journal article" date="2014" name="Nat. Commun.">
        <title>The tobacco genome sequence and its comparison with those of tomato and potato.</title>
        <authorList>
            <person name="Sierro N."/>
            <person name="Battey J.N."/>
            <person name="Ouadi S."/>
            <person name="Bakaher N."/>
            <person name="Bovet L."/>
            <person name="Willig A."/>
            <person name="Goepfert S."/>
            <person name="Peitsch M.C."/>
            <person name="Ivanov N.V."/>
        </authorList>
    </citation>
    <scope>NUCLEOTIDE SEQUENCE [LARGE SCALE GENOMIC DNA]</scope>
</reference>
<dbReference type="RefSeq" id="XP_075086201.1">
    <property type="nucleotide sequence ID" value="XM_075230100.1"/>
</dbReference>
<dbReference type="Proteomes" id="UP000790787">
    <property type="component" value="Chromosome 14"/>
</dbReference>
<name>A0AC58SMJ8_TOBAC</name>